<feature type="region of interest" description="Disordered" evidence="1">
    <location>
        <begin position="1"/>
        <end position="42"/>
    </location>
</feature>
<dbReference type="Proteomes" id="UP000274131">
    <property type="component" value="Unassembled WGS sequence"/>
</dbReference>
<reference evidence="2 3" key="2">
    <citation type="submission" date="2018-10" db="EMBL/GenBank/DDBJ databases">
        <authorList>
            <consortium name="Pathogen Informatics"/>
        </authorList>
    </citation>
    <scope>NUCLEOTIDE SEQUENCE [LARGE SCALE GENOMIC DNA]</scope>
</reference>
<name>A0A0N4VBI9_ENTVE</name>
<reference evidence="4" key="1">
    <citation type="submission" date="2017-02" db="UniProtKB">
        <authorList>
            <consortium name="WormBaseParasite"/>
        </authorList>
    </citation>
    <scope>IDENTIFICATION</scope>
</reference>
<keyword evidence="3" id="KW-1185">Reference proteome</keyword>
<evidence type="ECO:0000313" key="2">
    <source>
        <dbReference type="EMBL" id="VDD92630.1"/>
    </source>
</evidence>
<proteinExistence type="predicted"/>
<organism evidence="4">
    <name type="scientific">Enterobius vermicularis</name>
    <name type="common">Human pinworm</name>
    <dbReference type="NCBI Taxonomy" id="51028"/>
    <lineage>
        <taxon>Eukaryota</taxon>
        <taxon>Metazoa</taxon>
        <taxon>Ecdysozoa</taxon>
        <taxon>Nematoda</taxon>
        <taxon>Chromadorea</taxon>
        <taxon>Rhabditida</taxon>
        <taxon>Spirurina</taxon>
        <taxon>Oxyuridomorpha</taxon>
        <taxon>Oxyuroidea</taxon>
        <taxon>Oxyuridae</taxon>
        <taxon>Enterobius</taxon>
    </lineage>
</organism>
<evidence type="ECO:0000313" key="3">
    <source>
        <dbReference type="Proteomes" id="UP000274131"/>
    </source>
</evidence>
<dbReference type="WBParaSite" id="EVEC_0000789701-mRNA-1">
    <property type="protein sequence ID" value="EVEC_0000789701-mRNA-1"/>
    <property type="gene ID" value="EVEC_0000789701"/>
</dbReference>
<evidence type="ECO:0000313" key="4">
    <source>
        <dbReference type="WBParaSite" id="EVEC_0000789701-mRNA-1"/>
    </source>
</evidence>
<dbReference type="AlphaFoldDB" id="A0A0N4VBI9"/>
<protein>
    <submittedName>
        <fullName evidence="4">Retrotransposon protein</fullName>
    </submittedName>
</protein>
<feature type="compositionally biased region" description="Basic and acidic residues" evidence="1">
    <location>
        <begin position="8"/>
        <end position="24"/>
    </location>
</feature>
<accession>A0A0N4VBI9</accession>
<gene>
    <name evidence="2" type="ORF">EVEC_LOCUS7381</name>
</gene>
<evidence type="ECO:0000256" key="1">
    <source>
        <dbReference type="SAM" id="MobiDB-lite"/>
    </source>
</evidence>
<dbReference type="EMBL" id="UXUI01008897">
    <property type="protein sequence ID" value="VDD92630.1"/>
    <property type="molecule type" value="Genomic_DNA"/>
</dbReference>
<sequence>MNDVMSLGDKHWYKDGGERKEVRGGGKGKKKGDLNERKTGTKRIKIRKGNVVGKTTANETLNGVLLTVDDATSTTVYH</sequence>